<evidence type="ECO:0008006" key="6">
    <source>
        <dbReference type="Google" id="ProtNLM"/>
    </source>
</evidence>
<name>A0A1M7KS26_9GAMM</name>
<dbReference type="AlphaFoldDB" id="A0A1M7KS26"/>
<dbReference type="SUPFAM" id="SSF52266">
    <property type="entry name" value="SGNH hydrolase"/>
    <property type="match status" value="1"/>
</dbReference>
<evidence type="ECO:0000313" key="4">
    <source>
        <dbReference type="Proteomes" id="UP000184123"/>
    </source>
</evidence>
<evidence type="ECO:0000313" key="3">
    <source>
        <dbReference type="EMBL" id="SHM68304.1"/>
    </source>
</evidence>
<dbReference type="STRING" id="44933.SAMN05660971_03585"/>
<dbReference type="OrthoDB" id="9792428at2"/>
<dbReference type="RefSeq" id="WP_073436588.1">
    <property type="nucleotide sequence ID" value="NZ_BJXU01000155.1"/>
</dbReference>
<keyword evidence="1" id="KW-0732">Signal</keyword>
<accession>A0A1M7KS26</accession>
<organism evidence="3 4">
    <name type="scientific">Halomonas cupida</name>
    <dbReference type="NCBI Taxonomy" id="44933"/>
    <lineage>
        <taxon>Bacteria</taxon>
        <taxon>Pseudomonadati</taxon>
        <taxon>Pseudomonadota</taxon>
        <taxon>Gammaproteobacteria</taxon>
        <taxon>Oceanospirillales</taxon>
        <taxon>Halomonadaceae</taxon>
        <taxon>Halomonas</taxon>
    </lineage>
</organism>
<sequence>MKASFAGIGLLAMSALLPISAMADTVPQVDALESPNPKQLLYVGNSYQYYNNSLHNYVKRMVEAAHPEMAEDLNSKSATISGARLSHHEVKGYLFPGALGLADPFDAVVLQGHSNAALSDENRQTFRAAVMRHHQAIEATGAETVLYMTPAYSEDHDSYDPGMFDKIEDLYTTVGNEIGALVVPVGLAFQNAYEQRPELALHVDYDGSHPTPEGTYLAAATVYAALYDTSVVGNPYTYYGRIAENDAAFLQQVAEDTVEEYYSR</sequence>
<evidence type="ECO:0000256" key="1">
    <source>
        <dbReference type="SAM" id="SignalP"/>
    </source>
</evidence>
<feature type="chain" id="PRO_5013314519" description="Lysophospholipase L1" evidence="1">
    <location>
        <begin position="24"/>
        <end position="264"/>
    </location>
</feature>
<dbReference type="Proteomes" id="UP000184123">
    <property type="component" value="Unassembled WGS sequence"/>
</dbReference>
<dbReference type="EMBL" id="BJXU01000155">
    <property type="protein sequence ID" value="GEN25556.1"/>
    <property type="molecule type" value="Genomic_DNA"/>
</dbReference>
<proteinExistence type="predicted"/>
<protein>
    <recommendedName>
        <fullName evidence="6">Lysophospholipase L1</fullName>
    </recommendedName>
</protein>
<feature type="signal peptide" evidence="1">
    <location>
        <begin position="1"/>
        <end position="23"/>
    </location>
</feature>
<dbReference type="GO" id="GO:0016788">
    <property type="term" value="F:hydrolase activity, acting on ester bonds"/>
    <property type="evidence" value="ECO:0007669"/>
    <property type="project" value="UniProtKB-ARBA"/>
</dbReference>
<dbReference type="EMBL" id="FRCA01000011">
    <property type="protein sequence ID" value="SHM68304.1"/>
    <property type="molecule type" value="Genomic_DNA"/>
</dbReference>
<dbReference type="InterPro" id="IPR036514">
    <property type="entry name" value="SGNH_hydro_sf"/>
</dbReference>
<dbReference type="Proteomes" id="UP000321726">
    <property type="component" value="Unassembled WGS sequence"/>
</dbReference>
<dbReference type="Gene3D" id="3.40.50.1110">
    <property type="entry name" value="SGNH hydrolase"/>
    <property type="match status" value="1"/>
</dbReference>
<keyword evidence="5" id="KW-1185">Reference proteome</keyword>
<evidence type="ECO:0000313" key="2">
    <source>
        <dbReference type="EMBL" id="GEN25556.1"/>
    </source>
</evidence>
<gene>
    <name evidence="2" type="ORF">HCU01_35050</name>
    <name evidence="3" type="ORF">SAMN05660971_03585</name>
</gene>
<reference evidence="2 5" key="2">
    <citation type="submission" date="2019-07" db="EMBL/GenBank/DDBJ databases">
        <title>Whole genome shotgun sequence of Halomonas cupida NBRC 102219.</title>
        <authorList>
            <person name="Hosoyama A."/>
            <person name="Uohara A."/>
            <person name="Ohji S."/>
            <person name="Ichikawa N."/>
        </authorList>
    </citation>
    <scope>NUCLEOTIDE SEQUENCE [LARGE SCALE GENOMIC DNA]</scope>
    <source>
        <strain evidence="2 5">NBRC 102219</strain>
    </source>
</reference>
<reference evidence="3 4" key="1">
    <citation type="submission" date="2016-11" db="EMBL/GenBank/DDBJ databases">
        <authorList>
            <person name="Jaros S."/>
            <person name="Januszkiewicz K."/>
            <person name="Wedrychowicz H."/>
        </authorList>
    </citation>
    <scope>NUCLEOTIDE SEQUENCE [LARGE SCALE GENOMIC DNA]</scope>
    <source>
        <strain evidence="3 4">DSM 4740</strain>
    </source>
</reference>
<evidence type="ECO:0000313" key="5">
    <source>
        <dbReference type="Proteomes" id="UP000321726"/>
    </source>
</evidence>